<protein>
    <submittedName>
        <fullName evidence="2">Chromosome X open reading frame 58</fullName>
    </submittedName>
</protein>
<proteinExistence type="predicted"/>
<dbReference type="PANTHER" id="PTHR33504:SF1">
    <property type="entry name" value="FAMILY WITH SEQUENCE SIMILARITY 90, MEMBER A1B"/>
    <property type="match status" value="1"/>
</dbReference>
<feature type="region of interest" description="Disordered" evidence="1">
    <location>
        <begin position="363"/>
        <end position="411"/>
    </location>
</feature>
<dbReference type="EMBL" id="BMAT01006969">
    <property type="protein sequence ID" value="GFS23349.1"/>
    <property type="molecule type" value="Genomic_DNA"/>
</dbReference>
<feature type="region of interest" description="Disordered" evidence="1">
    <location>
        <begin position="1"/>
        <end position="85"/>
    </location>
</feature>
<evidence type="ECO:0000313" key="2">
    <source>
        <dbReference type="EMBL" id="GFS23349.1"/>
    </source>
</evidence>
<sequence length="434" mass="49521">MASNGREDSRENEMRSPSRTSINVKIPSEILNGGASLHGTQTPESRMSVPGSVDFPGSECATQGPLRSYKNTSPSGSQPHSIRQGDLNAKELVNQTAALMIEKAWIGFRDRQMFRLLKHSLCAAENSLSYEILRKVSPKEADFLSDKSQQVRVRFRFGGEEFPPMIFFKIFIHSQAQKVKYISGRKMIKPASEAAEDSLRQMGNRIFYDQILQDTIRQQQQAVSDEVDITTLKDYMQYVSSLDESPAYQGGKENYWRKLTLDVLPRHTIFFDVVDFAYNNRVTPRLKQEIPLLLSRPVTQEVQVRHIKAISKMRTPIYPFGPMPTPSKSKMSMGGASRSQLSSRRSKQAKLRALKMRRLYSKDLGEGGVPEGGNILDDEEDDYKEADQDREFDEDGEDIDEEEEEWDREGSKLYEWTQELSFNDDLMQTPLMTA</sequence>
<feature type="compositionally biased region" description="Acidic residues" evidence="1">
    <location>
        <begin position="376"/>
        <end position="407"/>
    </location>
</feature>
<dbReference type="AlphaFoldDB" id="A0AAV4JML3"/>
<comment type="caution">
    <text evidence="2">The sequence shown here is derived from an EMBL/GenBank/DDBJ whole genome shotgun (WGS) entry which is preliminary data.</text>
</comment>
<organism evidence="2 3">
    <name type="scientific">Elysia marginata</name>
    <dbReference type="NCBI Taxonomy" id="1093978"/>
    <lineage>
        <taxon>Eukaryota</taxon>
        <taxon>Metazoa</taxon>
        <taxon>Spiralia</taxon>
        <taxon>Lophotrochozoa</taxon>
        <taxon>Mollusca</taxon>
        <taxon>Gastropoda</taxon>
        <taxon>Heterobranchia</taxon>
        <taxon>Euthyneura</taxon>
        <taxon>Panpulmonata</taxon>
        <taxon>Sacoglossa</taxon>
        <taxon>Placobranchoidea</taxon>
        <taxon>Plakobranchidae</taxon>
        <taxon>Elysia</taxon>
    </lineage>
</organism>
<dbReference type="PANTHER" id="PTHR33504">
    <property type="entry name" value="NADH DEHYDROGENASE (UBIQUINONE) 1 BETA SUBCOMPLEX, 4"/>
    <property type="match status" value="1"/>
</dbReference>
<feature type="region of interest" description="Disordered" evidence="1">
    <location>
        <begin position="318"/>
        <end position="345"/>
    </location>
</feature>
<feature type="compositionally biased region" description="Basic and acidic residues" evidence="1">
    <location>
        <begin position="1"/>
        <end position="16"/>
    </location>
</feature>
<keyword evidence="3" id="KW-1185">Reference proteome</keyword>
<feature type="compositionally biased region" description="Polar residues" evidence="1">
    <location>
        <begin position="69"/>
        <end position="81"/>
    </location>
</feature>
<reference evidence="2 3" key="1">
    <citation type="journal article" date="2021" name="Elife">
        <title>Chloroplast acquisition without the gene transfer in kleptoplastic sea slugs, Plakobranchus ocellatus.</title>
        <authorList>
            <person name="Maeda T."/>
            <person name="Takahashi S."/>
            <person name="Yoshida T."/>
            <person name="Shimamura S."/>
            <person name="Takaki Y."/>
            <person name="Nagai Y."/>
            <person name="Toyoda A."/>
            <person name="Suzuki Y."/>
            <person name="Arimoto A."/>
            <person name="Ishii H."/>
            <person name="Satoh N."/>
            <person name="Nishiyama T."/>
            <person name="Hasebe M."/>
            <person name="Maruyama T."/>
            <person name="Minagawa J."/>
            <person name="Obokata J."/>
            <person name="Shigenobu S."/>
        </authorList>
    </citation>
    <scope>NUCLEOTIDE SEQUENCE [LARGE SCALE GENOMIC DNA]</scope>
</reference>
<evidence type="ECO:0000313" key="3">
    <source>
        <dbReference type="Proteomes" id="UP000762676"/>
    </source>
</evidence>
<accession>A0AAV4JML3</accession>
<dbReference type="Proteomes" id="UP000762676">
    <property type="component" value="Unassembled WGS sequence"/>
</dbReference>
<gene>
    <name evidence="2" type="ORF">ElyMa_003387400</name>
</gene>
<name>A0AAV4JML3_9GAST</name>
<evidence type="ECO:0000256" key="1">
    <source>
        <dbReference type="SAM" id="MobiDB-lite"/>
    </source>
</evidence>